<dbReference type="InterPro" id="IPR013810">
    <property type="entry name" value="Ribosomal_uS5_N"/>
</dbReference>
<dbReference type="InterPro" id="IPR000851">
    <property type="entry name" value="Ribosomal_uS5"/>
</dbReference>
<dbReference type="AlphaFoldDB" id="A0A286U7B5"/>
<dbReference type="GO" id="GO:0006412">
    <property type="term" value="P:translation"/>
    <property type="evidence" value="ECO:0007669"/>
    <property type="project" value="InterPro"/>
</dbReference>
<organism evidence="12 13">
    <name type="scientific">Pyrrhoderma noxium</name>
    <dbReference type="NCBI Taxonomy" id="2282107"/>
    <lineage>
        <taxon>Eukaryota</taxon>
        <taxon>Fungi</taxon>
        <taxon>Dikarya</taxon>
        <taxon>Basidiomycota</taxon>
        <taxon>Agaricomycotina</taxon>
        <taxon>Agaricomycetes</taxon>
        <taxon>Hymenochaetales</taxon>
        <taxon>Hymenochaetaceae</taxon>
        <taxon>Pyrrhoderma</taxon>
    </lineage>
</organism>
<evidence type="ECO:0000256" key="4">
    <source>
        <dbReference type="ARBA" id="ARBA00023128"/>
    </source>
</evidence>
<dbReference type="PROSITE" id="PS50881">
    <property type="entry name" value="S5_DSRBD"/>
    <property type="match status" value="1"/>
</dbReference>
<evidence type="ECO:0000259" key="11">
    <source>
        <dbReference type="PROSITE" id="PS50881"/>
    </source>
</evidence>
<accession>A0A286U7B5</accession>
<dbReference type="GO" id="GO:0003735">
    <property type="term" value="F:structural constituent of ribosome"/>
    <property type="evidence" value="ECO:0007669"/>
    <property type="project" value="UniProtKB-UniRule"/>
</dbReference>
<evidence type="ECO:0000256" key="7">
    <source>
        <dbReference type="ARBA" id="ARBA00041606"/>
    </source>
</evidence>
<keyword evidence="13" id="KW-1185">Reference proteome</keyword>
<sequence>MNRSSSLLAHAGAARLYLSSARCSPARHLPRYFSASSSALNSITENSSKPVEDSQDDDIQFPNLMQPDILYDSVNSRIYRGPRSKLHGTVNVRNDPSYMAVDKELNDMIKDGGNTEMNEEKDASIMVRDRRRVAVHKYPLVKRRITQQTGKGKKHRMYQLVVVGNGDGLVGYGEGKHEEMSEAHNKAYIEAVRNMDAVDRFEHRTIWTDMSIKFGSTRILMRPRPVGFGLHCNPNIHQVLKAAGIKDVSAKVWGSRNPINVIKATCMMIQAGNAPLSMGNGIGGKGRRLDAGSGMRNKESVERDRGRKLVDGRTW</sequence>
<protein>
    <recommendedName>
        <fullName evidence="6">Small ribosomal subunit protein uS5m</fullName>
    </recommendedName>
    <alternativeName>
        <fullName evidence="7">28S ribosomal protein S5, mitochondrial</fullName>
    </alternativeName>
</protein>
<dbReference type="Proteomes" id="UP000217199">
    <property type="component" value="Unassembled WGS sequence"/>
</dbReference>
<evidence type="ECO:0000256" key="5">
    <source>
        <dbReference type="ARBA" id="ARBA00023274"/>
    </source>
</evidence>
<dbReference type="Gene3D" id="3.30.230.10">
    <property type="match status" value="1"/>
</dbReference>
<name>A0A286U7B5_9AGAM</name>
<dbReference type="PANTHER" id="PTHR48277:SF1">
    <property type="entry name" value="MITOCHONDRIAL RIBOSOMAL PROTEIN S5"/>
    <property type="match status" value="1"/>
</dbReference>
<evidence type="ECO:0000256" key="8">
    <source>
        <dbReference type="PROSITE-ProRule" id="PRU00268"/>
    </source>
</evidence>
<feature type="region of interest" description="Disordered" evidence="10">
    <location>
        <begin position="286"/>
        <end position="315"/>
    </location>
</feature>
<dbReference type="FunFam" id="3.30.160.20:FF:000022">
    <property type="entry name" value="28S ribosomal protein S5, mitochondrial"/>
    <property type="match status" value="1"/>
</dbReference>
<dbReference type="SUPFAM" id="SSF54768">
    <property type="entry name" value="dsRNA-binding domain-like"/>
    <property type="match status" value="1"/>
</dbReference>
<dbReference type="GO" id="GO:0005743">
    <property type="term" value="C:mitochondrial inner membrane"/>
    <property type="evidence" value="ECO:0007669"/>
    <property type="project" value="UniProtKB-ARBA"/>
</dbReference>
<evidence type="ECO:0000313" key="13">
    <source>
        <dbReference type="Proteomes" id="UP000217199"/>
    </source>
</evidence>
<dbReference type="SUPFAM" id="SSF54211">
    <property type="entry name" value="Ribosomal protein S5 domain 2-like"/>
    <property type="match status" value="1"/>
</dbReference>
<reference evidence="12 13" key="1">
    <citation type="journal article" date="2017" name="Mol. Ecol.">
        <title>Comparative and population genomic landscape of Phellinus noxius: A hypervariable fungus causing root rot in trees.</title>
        <authorList>
            <person name="Chung C.L."/>
            <person name="Lee T.J."/>
            <person name="Akiba M."/>
            <person name="Lee H.H."/>
            <person name="Kuo T.H."/>
            <person name="Liu D."/>
            <person name="Ke H.M."/>
            <person name="Yokoi T."/>
            <person name="Roa M.B."/>
            <person name="Lu M.J."/>
            <person name="Chang Y.Y."/>
            <person name="Ann P.J."/>
            <person name="Tsai J.N."/>
            <person name="Chen C.Y."/>
            <person name="Tzean S.S."/>
            <person name="Ota Y."/>
            <person name="Hattori T."/>
            <person name="Sahashi N."/>
            <person name="Liou R.F."/>
            <person name="Kikuchi T."/>
            <person name="Tsai I.J."/>
        </authorList>
    </citation>
    <scope>NUCLEOTIDE SEQUENCE [LARGE SCALE GENOMIC DNA]</scope>
    <source>
        <strain evidence="12 13">FFPRI411160</strain>
    </source>
</reference>
<dbReference type="GO" id="GO:0005763">
    <property type="term" value="C:mitochondrial small ribosomal subunit"/>
    <property type="evidence" value="ECO:0007669"/>
    <property type="project" value="UniProtKB-ARBA"/>
</dbReference>
<evidence type="ECO:0000256" key="1">
    <source>
        <dbReference type="ARBA" id="ARBA00004173"/>
    </source>
</evidence>
<dbReference type="InterPro" id="IPR014721">
    <property type="entry name" value="Ribsml_uS5_D2-typ_fold_subgr"/>
</dbReference>
<evidence type="ECO:0000256" key="2">
    <source>
        <dbReference type="ARBA" id="ARBA00008945"/>
    </source>
</evidence>
<evidence type="ECO:0000313" key="12">
    <source>
        <dbReference type="EMBL" id="PAV15463.1"/>
    </source>
</evidence>
<dbReference type="PANTHER" id="PTHR48277">
    <property type="entry name" value="MITOCHONDRIAL RIBOSOMAL PROTEIN S5"/>
    <property type="match status" value="1"/>
</dbReference>
<dbReference type="FunFam" id="3.30.230.10:FF:000002">
    <property type="entry name" value="30S ribosomal protein S5"/>
    <property type="match status" value="1"/>
</dbReference>
<evidence type="ECO:0000256" key="9">
    <source>
        <dbReference type="RuleBase" id="RU003823"/>
    </source>
</evidence>
<evidence type="ECO:0000256" key="10">
    <source>
        <dbReference type="SAM" id="MobiDB-lite"/>
    </source>
</evidence>
<dbReference type="GO" id="GO:0003723">
    <property type="term" value="F:RNA binding"/>
    <property type="evidence" value="ECO:0007669"/>
    <property type="project" value="InterPro"/>
</dbReference>
<feature type="compositionally biased region" description="Basic and acidic residues" evidence="10">
    <location>
        <begin position="296"/>
        <end position="315"/>
    </location>
</feature>
<evidence type="ECO:0000256" key="3">
    <source>
        <dbReference type="ARBA" id="ARBA00022980"/>
    </source>
</evidence>
<dbReference type="OrthoDB" id="309483at2759"/>
<dbReference type="STRING" id="2282107.A0A286U7B5"/>
<comment type="caution">
    <text evidence="12">The sequence shown here is derived from an EMBL/GenBank/DDBJ whole genome shotgun (WGS) entry which is preliminary data.</text>
</comment>
<comment type="similarity">
    <text evidence="2 9">Belongs to the universal ribosomal protein uS5 family.</text>
</comment>
<comment type="subcellular location">
    <subcellularLocation>
        <location evidence="1">Mitochondrion</location>
    </subcellularLocation>
</comment>
<dbReference type="InterPro" id="IPR020568">
    <property type="entry name" value="Ribosomal_Su5_D2-typ_SF"/>
</dbReference>
<dbReference type="Gene3D" id="3.30.160.20">
    <property type="match status" value="1"/>
</dbReference>
<dbReference type="InterPro" id="IPR005324">
    <property type="entry name" value="Ribosomal_uS5_C"/>
</dbReference>
<evidence type="ECO:0000256" key="6">
    <source>
        <dbReference type="ARBA" id="ARBA00039335"/>
    </source>
</evidence>
<dbReference type="Pfam" id="PF00333">
    <property type="entry name" value="Ribosomal_S5"/>
    <property type="match status" value="1"/>
</dbReference>
<keyword evidence="4" id="KW-0496">Mitochondrion</keyword>
<proteinExistence type="inferred from homology"/>
<dbReference type="EMBL" id="NBII01000010">
    <property type="protein sequence ID" value="PAV15463.1"/>
    <property type="molecule type" value="Genomic_DNA"/>
</dbReference>
<keyword evidence="5 8" id="KW-0687">Ribonucleoprotein</keyword>
<dbReference type="InParanoid" id="A0A286U7B5"/>
<keyword evidence="3 8" id="KW-0689">Ribosomal protein</keyword>
<gene>
    <name evidence="12" type="ORF">PNOK_0922700</name>
</gene>
<dbReference type="Pfam" id="PF03719">
    <property type="entry name" value="Ribosomal_S5_C"/>
    <property type="match status" value="1"/>
</dbReference>
<feature type="domain" description="S5 DRBM" evidence="11">
    <location>
        <begin position="135"/>
        <end position="198"/>
    </location>
</feature>